<dbReference type="GO" id="GO:0005829">
    <property type="term" value="C:cytosol"/>
    <property type="evidence" value="ECO:0007669"/>
    <property type="project" value="TreeGrafter"/>
</dbReference>
<keyword evidence="3 6" id="KW-0540">Nuclease</keyword>
<sequence length="82" mass="9058">MPVAAKKPENMDFESALAELEGLVDQLEQGELSLEQALKSFERGVQLVRAGQQRLNQAEQQVKILMKDGDTLADFTPAENEA</sequence>
<evidence type="ECO:0000313" key="10">
    <source>
        <dbReference type="Proteomes" id="UP000243640"/>
    </source>
</evidence>
<dbReference type="PANTHER" id="PTHR34137">
    <property type="entry name" value="EXODEOXYRIBONUCLEASE 7 SMALL SUBUNIT"/>
    <property type="match status" value="1"/>
</dbReference>
<dbReference type="EMBL" id="NQJF01000001">
    <property type="protein sequence ID" value="OYD26365.1"/>
    <property type="molecule type" value="Genomic_DNA"/>
</dbReference>
<feature type="coiled-coil region" evidence="7">
    <location>
        <begin position="10"/>
        <end position="68"/>
    </location>
</feature>
<dbReference type="Proteomes" id="UP000295058">
    <property type="component" value="Unassembled WGS sequence"/>
</dbReference>
<evidence type="ECO:0000313" key="11">
    <source>
        <dbReference type="Proteomes" id="UP000295058"/>
    </source>
</evidence>
<evidence type="ECO:0000256" key="6">
    <source>
        <dbReference type="HAMAP-Rule" id="MF_00337"/>
    </source>
</evidence>
<comment type="catalytic activity">
    <reaction evidence="6">
        <text>Exonucleolytic cleavage in either 5'- to 3'- or 3'- to 5'-direction to yield nucleoside 5'-phosphates.</text>
        <dbReference type="EC" id="3.1.11.6"/>
    </reaction>
</comment>
<dbReference type="GO" id="GO:0008855">
    <property type="term" value="F:exodeoxyribonuclease VII activity"/>
    <property type="evidence" value="ECO:0007669"/>
    <property type="project" value="UniProtKB-UniRule"/>
</dbReference>
<dbReference type="GO" id="GO:0009318">
    <property type="term" value="C:exodeoxyribonuclease VII complex"/>
    <property type="evidence" value="ECO:0007669"/>
    <property type="project" value="UniProtKB-UniRule"/>
</dbReference>
<dbReference type="HAMAP" id="MF_00337">
    <property type="entry name" value="Exonuc_7_S"/>
    <property type="match status" value="1"/>
</dbReference>
<comment type="similarity">
    <text evidence="1 6">Belongs to the XseB family.</text>
</comment>
<reference evidence="8 10" key="1">
    <citation type="submission" date="2017-08" db="EMBL/GenBank/DDBJ databases">
        <title>Draft Genome Sequence of the Marine Bacterium Oceanimonas baumannii ATCC 700832.</title>
        <authorList>
            <person name="Mcclelland W.D."/>
            <person name="Brennan M.A."/>
            <person name="Trachtenberg A.M."/>
            <person name="Maclea K.S."/>
        </authorList>
    </citation>
    <scope>NUCLEOTIDE SEQUENCE [LARGE SCALE GENOMIC DNA]</scope>
    <source>
        <strain evidence="8 10">ATCC 700832</strain>
    </source>
</reference>
<comment type="subcellular location">
    <subcellularLocation>
        <location evidence="6">Cytoplasm</location>
    </subcellularLocation>
</comment>
<comment type="function">
    <text evidence="6">Bidirectionally degrades single-stranded DNA into large acid-insoluble oligonucleotides, which are then degraded further into small acid-soluble oligonucleotides.</text>
</comment>
<keyword evidence="5 6" id="KW-0269">Exonuclease</keyword>
<dbReference type="PANTHER" id="PTHR34137:SF1">
    <property type="entry name" value="EXODEOXYRIBONUCLEASE 7 SMALL SUBUNIT"/>
    <property type="match status" value="1"/>
</dbReference>
<evidence type="ECO:0000313" key="8">
    <source>
        <dbReference type="EMBL" id="OYD26365.1"/>
    </source>
</evidence>
<dbReference type="Pfam" id="PF02609">
    <property type="entry name" value="Exonuc_VII_S"/>
    <property type="match status" value="1"/>
</dbReference>
<evidence type="ECO:0000256" key="5">
    <source>
        <dbReference type="ARBA" id="ARBA00022839"/>
    </source>
</evidence>
<evidence type="ECO:0000313" key="9">
    <source>
        <dbReference type="EMBL" id="TDW61974.1"/>
    </source>
</evidence>
<keyword evidence="4 6" id="KW-0378">Hydrolase</keyword>
<keyword evidence="2 6" id="KW-0963">Cytoplasm</keyword>
<dbReference type="NCBIfam" id="NF002137">
    <property type="entry name" value="PRK00977.1-1"/>
    <property type="match status" value="1"/>
</dbReference>
<keyword evidence="11" id="KW-1185">Reference proteome</keyword>
<name>A0A235CR71_9GAMM</name>
<accession>A0A235CR71</accession>
<evidence type="ECO:0000256" key="3">
    <source>
        <dbReference type="ARBA" id="ARBA00022722"/>
    </source>
</evidence>
<comment type="subunit">
    <text evidence="6">Heterooligomer composed of large and small subunits.</text>
</comment>
<dbReference type="EMBL" id="SODO01000001">
    <property type="protein sequence ID" value="TDW61974.1"/>
    <property type="molecule type" value="Genomic_DNA"/>
</dbReference>
<gene>
    <name evidence="6" type="primary">xseB</name>
    <name evidence="8" type="ORF">B6S09_01960</name>
    <name evidence="9" type="ORF">LY04_00019</name>
</gene>
<dbReference type="GO" id="GO:0006308">
    <property type="term" value="P:DNA catabolic process"/>
    <property type="evidence" value="ECO:0007669"/>
    <property type="project" value="UniProtKB-UniRule"/>
</dbReference>
<evidence type="ECO:0000256" key="4">
    <source>
        <dbReference type="ARBA" id="ARBA00022801"/>
    </source>
</evidence>
<dbReference type="SUPFAM" id="SSF116842">
    <property type="entry name" value="XseB-like"/>
    <property type="match status" value="1"/>
</dbReference>
<dbReference type="OrthoDB" id="5591562at2"/>
<evidence type="ECO:0000256" key="2">
    <source>
        <dbReference type="ARBA" id="ARBA00022490"/>
    </source>
</evidence>
<dbReference type="AlphaFoldDB" id="A0A235CR71"/>
<evidence type="ECO:0000256" key="7">
    <source>
        <dbReference type="SAM" id="Coils"/>
    </source>
</evidence>
<dbReference type="Proteomes" id="UP000243640">
    <property type="component" value="Unassembled WGS sequence"/>
</dbReference>
<reference evidence="9 11" key="2">
    <citation type="submission" date="2019-03" db="EMBL/GenBank/DDBJ databases">
        <title>Genomic Encyclopedia of Archaeal and Bacterial Type Strains, Phase II (KMG-II): from individual species to whole genera.</title>
        <authorList>
            <person name="Goeker M."/>
        </authorList>
    </citation>
    <scope>NUCLEOTIDE SEQUENCE [LARGE SCALE GENOMIC DNA]</scope>
    <source>
        <strain evidence="9 11">DSM 15594</strain>
    </source>
</reference>
<organism evidence="8 10">
    <name type="scientific">Oceanimonas baumannii</name>
    <dbReference type="NCBI Taxonomy" id="129578"/>
    <lineage>
        <taxon>Bacteria</taxon>
        <taxon>Pseudomonadati</taxon>
        <taxon>Pseudomonadota</taxon>
        <taxon>Gammaproteobacteria</taxon>
        <taxon>Aeromonadales</taxon>
        <taxon>Aeromonadaceae</taxon>
        <taxon>Oceanimonas</taxon>
    </lineage>
</organism>
<dbReference type="EC" id="3.1.11.6" evidence="6"/>
<dbReference type="PIRSF" id="PIRSF006488">
    <property type="entry name" value="Exonuc_VII_S"/>
    <property type="match status" value="1"/>
</dbReference>
<protein>
    <recommendedName>
        <fullName evidence="6">Exodeoxyribonuclease 7 small subunit</fullName>
        <ecNumber evidence="6">3.1.11.6</ecNumber>
    </recommendedName>
    <alternativeName>
        <fullName evidence="6">Exodeoxyribonuclease VII small subunit</fullName>
        <shortName evidence="6">Exonuclease VII small subunit</shortName>
    </alternativeName>
</protein>
<dbReference type="Gene3D" id="1.10.287.1040">
    <property type="entry name" value="Exonuclease VII, small subunit"/>
    <property type="match status" value="1"/>
</dbReference>
<proteinExistence type="inferred from homology"/>
<dbReference type="InterPro" id="IPR037004">
    <property type="entry name" value="Exonuc_VII_ssu_sf"/>
</dbReference>
<dbReference type="RefSeq" id="WP_094276807.1">
    <property type="nucleotide sequence ID" value="NZ_JBLWZI010000004.1"/>
</dbReference>
<keyword evidence="7" id="KW-0175">Coiled coil</keyword>
<dbReference type="NCBIfam" id="TIGR01280">
    <property type="entry name" value="xseB"/>
    <property type="match status" value="1"/>
</dbReference>
<evidence type="ECO:0000256" key="1">
    <source>
        <dbReference type="ARBA" id="ARBA00009998"/>
    </source>
</evidence>
<comment type="caution">
    <text evidence="8">The sequence shown here is derived from an EMBL/GenBank/DDBJ whole genome shotgun (WGS) entry which is preliminary data.</text>
</comment>
<dbReference type="NCBIfam" id="NF002140">
    <property type="entry name" value="PRK00977.1-4"/>
    <property type="match status" value="1"/>
</dbReference>
<dbReference type="InterPro" id="IPR003761">
    <property type="entry name" value="Exonuc_VII_S"/>
</dbReference>